<organism evidence="1 2">
    <name type="scientific">Candidatus Flavonifractor intestinipullorum</name>
    <dbReference type="NCBI Taxonomy" id="2838587"/>
    <lineage>
        <taxon>Bacteria</taxon>
        <taxon>Bacillati</taxon>
        <taxon>Bacillota</taxon>
        <taxon>Clostridia</taxon>
        <taxon>Eubacteriales</taxon>
        <taxon>Oscillospiraceae</taxon>
        <taxon>Flavonifractor</taxon>
    </lineage>
</organism>
<dbReference type="Proteomes" id="UP000824208">
    <property type="component" value="Unassembled WGS sequence"/>
</dbReference>
<proteinExistence type="predicted"/>
<accession>A0A9D2MAZ9</accession>
<name>A0A9D2MAZ9_9FIRM</name>
<dbReference type="InterPro" id="IPR025346">
    <property type="entry name" value="DUF4250"/>
</dbReference>
<protein>
    <submittedName>
        <fullName evidence="1">DUF4250 domain-containing protein</fullName>
    </submittedName>
</protein>
<gene>
    <name evidence="1" type="ORF">H9714_05105</name>
</gene>
<dbReference type="Pfam" id="PF14056">
    <property type="entry name" value="DUF4250"/>
    <property type="match status" value="1"/>
</dbReference>
<sequence length="59" mass="6549">MLPQDPYILLSVVNTKLRDDCPCLDDFCAREGVDAADLADKLAAIGYRYSPEQGRFVPC</sequence>
<dbReference type="EMBL" id="DWYC01000051">
    <property type="protein sequence ID" value="HJB56914.1"/>
    <property type="molecule type" value="Genomic_DNA"/>
</dbReference>
<evidence type="ECO:0000313" key="1">
    <source>
        <dbReference type="EMBL" id="HJB56914.1"/>
    </source>
</evidence>
<dbReference type="AlphaFoldDB" id="A0A9D2MAZ9"/>
<reference evidence="1" key="2">
    <citation type="submission" date="2021-04" db="EMBL/GenBank/DDBJ databases">
        <authorList>
            <person name="Gilroy R."/>
        </authorList>
    </citation>
    <scope>NUCLEOTIDE SEQUENCE</scope>
    <source>
        <strain evidence="1">CHK189-11263</strain>
    </source>
</reference>
<reference evidence="1" key="1">
    <citation type="journal article" date="2021" name="PeerJ">
        <title>Extensive microbial diversity within the chicken gut microbiome revealed by metagenomics and culture.</title>
        <authorList>
            <person name="Gilroy R."/>
            <person name="Ravi A."/>
            <person name="Getino M."/>
            <person name="Pursley I."/>
            <person name="Horton D.L."/>
            <person name="Alikhan N.F."/>
            <person name="Baker D."/>
            <person name="Gharbi K."/>
            <person name="Hall N."/>
            <person name="Watson M."/>
            <person name="Adriaenssens E.M."/>
            <person name="Foster-Nyarko E."/>
            <person name="Jarju S."/>
            <person name="Secka A."/>
            <person name="Antonio M."/>
            <person name="Oren A."/>
            <person name="Chaudhuri R.R."/>
            <person name="La Ragione R."/>
            <person name="Hildebrand F."/>
            <person name="Pallen M.J."/>
        </authorList>
    </citation>
    <scope>NUCLEOTIDE SEQUENCE</scope>
    <source>
        <strain evidence="1">CHK189-11263</strain>
    </source>
</reference>
<comment type="caution">
    <text evidence="1">The sequence shown here is derived from an EMBL/GenBank/DDBJ whole genome shotgun (WGS) entry which is preliminary data.</text>
</comment>
<evidence type="ECO:0000313" key="2">
    <source>
        <dbReference type="Proteomes" id="UP000824208"/>
    </source>
</evidence>